<keyword evidence="2" id="KW-1185">Reference proteome</keyword>
<sequence length="171" mass="17667">MRIELGPAAPTSDTTAWIAPTAVIAGAVTIQSEASVWFGAVLRGDGDEITIGSGTNVQDGSIIHADPSYAVKVGQQVSVGHGAVLHGCTIGDKTLIGMRAVVLNGAVIGEQCLVAAGSVVLEGSTFEPRTLIAGVPAKARRPLTDAECAEIERNAENYLRLAARYRDAVES</sequence>
<accession>A0ABP8X2W5</accession>
<protein>
    <submittedName>
        <fullName evidence="1">Gamma carbonic anhydrase family protein</fullName>
    </submittedName>
</protein>
<reference evidence="2" key="1">
    <citation type="journal article" date="2019" name="Int. J. Syst. Evol. Microbiol.">
        <title>The Global Catalogue of Microorganisms (GCM) 10K type strain sequencing project: providing services to taxonomists for standard genome sequencing and annotation.</title>
        <authorList>
            <consortium name="The Broad Institute Genomics Platform"/>
            <consortium name="The Broad Institute Genome Sequencing Center for Infectious Disease"/>
            <person name="Wu L."/>
            <person name="Ma J."/>
        </authorList>
    </citation>
    <scope>NUCLEOTIDE SEQUENCE [LARGE SCALE GENOMIC DNA]</scope>
    <source>
        <strain evidence="2">JCM 18531</strain>
    </source>
</reference>
<name>A0ABP8X2W5_9ACTN</name>
<dbReference type="InterPro" id="IPR050484">
    <property type="entry name" value="Transf_Hexapept/Carb_Anhydrase"/>
</dbReference>
<dbReference type="SUPFAM" id="SSF51161">
    <property type="entry name" value="Trimeric LpxA-like enzymes"/>
    <property type="match status" value="1"/>
</dbReference>
<dbReference type="Gene3D" id="2.160.10.10">
    <property type="entry name" value="Hexapeptide repeat proteins"/>
    <property type="match status" value="1"/>
</dbReference>
<dbReference type="Pfam" id="PF00132">
    <property type="entry name" value="Hexapep"/>
    <property type="match status" value="1"/>
</dbReference>
<organism evidence="1 2">
    <name type="scientific">Nocardioides conyzicola</name>
    <dbReference type="NCBI Taxonomy" id="1651781"/>
    <lineage>
        <taxon>Bacteria</taxon>
        <taxon>Bacillati</taxon>
        <taxon>Actinomycetota</taxon>
        <taxon>Actinomycetes</taxon>
        <taxon>Propionibacteriales</taxon>
        <taxon>Nocardioidaceae</taxon>
        <taxon>Nocardioides</taxon>
    </lineage>
</organism>
<dbReference type="EMBL" id="BAABKM010000002">
    <property type="protein sequence ID" value="GAA4699644.1"/>
    <property type="molecule type" value="Genomic_DNA"/>
</dbReference>
<dbReference type="PANTHER" id="PTHR13061:SF29">
    <property type="entry name" value="GAMMA CARBONIC ANHYDRASE-LIKE 1, MITOCHONDRIAL-RELATED"/>
    <property type="match status" value="1"/>
</dbReference>
<dbReference type="InterPro" id="IPR047324">
    <property type="entry name" value="LbH_gamma_CA-like"/>
</dbReference>
<evidence type="ECO:0000313" key="1">
    <source>
        <dbReference type="EMBL" id="GAA4699644.1"/>
    </source>
</evidence>
<dbReference type="InterPro" id="IPR001451">
    <property type="entry name" value="Hexapep"/>
</dbReference>
<dbReference type="CDD" id="cd04645">
    <property type="entry name" value="LbH_gamma_CA_like"/>
    <property type="match status" value="1"/>
</dbReference>
<comment type="caution">
    <text evidence="1">The sequence shown here is derived from an EMBL/GenBank/DDBJ whole genome shotgun (WGS) entry which is preliminary data.</text>
</comment>
<dbReference type="Proteomes" id="UP001499974">
    <property type="component" value="Unassembled WGS sequence"/>
</dbReference>
<proteinExistence type="predicted"/>
<dbReference type="PANTHER" id="PTHR13061">
    <property type="entry name" value="DYNACTIN SUBUNIT P25"/>
    <property type="match status" value="1"/>
</dbReference>
<dbReference type="RefSeq" id="WP_345520618.1">
    <property type="nucleotide sequence ID" value="NZ_BAABKM010000002.1"/>
</dbReference>
<evidence type="ECO:0000313" key="2">
    <source>
        <dbReference type="Proteomes" id="UP001499974"/>
    </source>
</evidence>
<dbReference type="InterPro" id="IPR011004">
    <property type="entry name" value="Trimer_LpxA-like_sf"/>
</dbReference>
<gene>
    <name evidence="1" type="ORF">GCM10023349_14970</name>
</gene>